<keyword evidence="6" id="KW-0067">ATP-binding</keyword>
<feature type="domain" description="NB-ARC" evidence="8">
    <location>
        <begin position="210"/>
        <end position="344"/>
    </location>
</feature>
<dbReference type="PRINTS" id="PR00364">
    <property type="entry name" value="DISEASERSIST"/>
</dbReference>
<protein>
    <submittedName>
        <fullName evidence="10">Disease resistance protein RGA3</fullName>
    </submittedName>
</protein>
<evidence type="ECO:0000259" key="8">
    <source>
        <dbReference type="Pfam" id="PF00931"/>
    </source>
</evidence>
<evidence type="ECO:0000313" key="11">
    <source>
        <dbReference type="Proteomes" id="UP001179952"/>
    </source>
</evidence>
<evidence type="ECO:0000256" key="6">
    <source>
        <dbReference type="ARBA" id="ARBA00022840"/>
    </source>
</evidence>
<organism evidence="10 11">
    <name type="scientific">Acorus gramineus</name>
    <name type="common">Dwarf sweet flag</name>
    <dbReference type="NCBI Taxonomy" id="55184"/>
    <lineage>
        <taxon>Eukaryota</taxon>
        <taxon>Viridiplantae</taxon>
        <taxon>Streptophyta</taxon>
        <taxon>Embryophyta</taxon>
        <taxon>Tracheophyta</taxon>
        <taxon>Spermatophyta</taxon>
        <taxon>Magnoliopsida</taxon>
        <taxon>Liliopsida</taxon>
        <taxon>Acoraceae</taxon>
        <taxon>Acorus</taxon>
    </lineage>
</organism>
<keyword evidence="3" id="KW-0677">Repeat</keyword>
<dbReference type="EMBL" id="JAUJYN010000004">
    <property type="protein sequence ID" value="KAK1272749.1"/>
    <property type="molecule type" value="Genomic_DNA"/>
</dbReference>
<evidence type="ECO:0000256" key="1">
    <source>
        <dbReference type="ARBA" id="ARBA00008894"/>
    </source>
</evidence>
<dbReference type="InterPro" id="IPR041118">
    <property type="entry name" value="Rx_N"/>
</dbReference>
<dbReference type="Gene3D" id="3.40.50.300">
    <property type="entry name" value="P-loop containing nucleotide triphosphate hydrolases"/>
    <property type="match status" value="1"/>
</dbReference>
<proteinExistence type="inferred from homology"/>
<dbReference type="InterPro" id="IPR002182">
    <property type="entry name" value="NB-ARC"/>
</dbReference>
<keyword evidence="4" id="KW-0547">Nucleotide-binding</keyword>
<evidence type="ECO:0000313" key="10">
    <source>
        <dbReference type="EMBL" id="KAK1272749.1"/>
    </source>
</evidence>
<dbReference type="SUPFAM" id="SSF52540">
    <property type="entry name" value="P-loop containing nucleoside triphosphate hydrolases"/>
    <property type="match status" value="1"/>
</dbReference>
<dbReference type="Pfam" id="PF18052">
    <property type="entry name" value="Rx_N"/>
    <property type="match status" value="1"/>
</dbReference>
<dbReference type="GO" id="GO:0005524">
    <property type="term" value="F:ATP binding"/>
    <property type="evidence" value="ECO:0007669"/>
    <property type="project" value="UniProtKB-KW"/>
</dbReference>
<reference evidence="10" key="2">
    <citation type="submission" date="2023-06" db="EMBL/GenBank/DDBJ databases">
        <authorList>
            <person name="Ma L."/>
            <person name="Liu K.-W."/>
            <person name="Li Z."/>
            <person name="Hsiao Y.-Y."/>
            <person name="Qi Y."/>
            <person name="Fu T."/>
            <person name="Tang G."/>
            <person name="Zhang D."/>
            <person name="Sun W.-H."/>
            <person name="Liu D.-K."/>
            <person name="Li Y."/>
            <person name="Chen G.-Z."/>
            <person name="Liu X.-D."/>
            <person name="Liao X.-Y."/>
            <person name="Jiang Y.-T."/>
            <person name="Yu X."/>
            <person name="Hao Y."/>
            <person name="Huang J."/>
            <person name="Zhao X.-W."/>
            <person name="Ke S."/>
            <person name="Chen Y.-Y."/>
            <person name="Wu W.-L."/>
            <person name="Hsu J.-L."/>
            <person name="Lin Y.-F."/>
            <person name="Huang M.-D."/>
            <person name="Li C.-Y."/>
            <person name="Huang L."/>
            <person name="Wang Z.-W."/>
            <person name="Zhao X."/>
            <person name="Zhong W.-Y."/>
            <person name="Peng D.-H."/>
            <person name="Ahmad S."/>
            <person name="Lan S."/>
            <person name="Zhang J.-S."/>
            <person name="Tsai W.-C."/>
            <person name="Van De Peer Y."/>
            <person name="Liu Z.-J."/>
        </authorList>
    </citation>
    <scope>NUCLEOTIDE SEQUENCE</scope>
    <source>
        <strain evidence="10">SCP</strain>
        <tissue evidence="10">Leaves</tissue>
    </source>
</reference>
<dbReference type="GO" id="GO:0006952">
    <property type="term" value="P:defense response"/>
    <property type="evidence" value="ECO:0007669"/>
    <property type="project" value="UniProtKB-KW"/>
</dbReference>
<evidence type="ECO:0000256" key="5">
    <source>
        <dbReference type="ARBA" id="ARBA00022821"/>
    </source>
</evidence>
<comment type="similarity">
    <text evidence="1">Belongs to the disease resistance NB-LRR family.</text>
</comment>
<dbReference type="PANTHER" id="PTHR36766:SF70">
    <property type="entry name" value="DISEASE RESISTANCE PROTEIN RGA4"/>
    <property type="match status" value="1"/>
</dbReference>
<keyword evidence="11" id="KW-1185">Reference proteome</keyword>
<gene>
    <name evidence="10" type="ORF">QJS04_geneDACA007966</name>
</gene>
<keyword evidence="5" id="KW-0611">Plant defense</keyword>
<dbReference type="InterPro" id="IPR038005">
    <property type="entry name" value="RX-like_CC"/>
</dbReference>
<evidence type="ECO:0000256" key="4">
    <source>
        <dbReference type="ARBA" id="ARBA00022741"/>
    </source>
</evidence>
<sequence length="347" mass="39049">MALAGAGLMVASATVDEMVKKFSEFSLDEVGLFWGAKDEFNKLRDKLEMLRDVLEDAENREFQDSSVRHWLNGLRDIMYDIDDLIDDCSLHVSNSSPSYDQHGSTSSSSLSVSDQPHWYSSVSMKLKATIEEIKGGILQDLDIGQRIKAINDMMEQIHKDREQLKLVQTVQIQGSLPSQTPAYKRPETTSRFIESEVVGIDEDAQRFVRLMEEPNKAAGGRVFAIVGMGGIGKTTLAQKVYNKSNFEQKIWVCVSQDYKENDVLKQIIRSAGGVCGVDQTKEELYSEMEKLIHGKHVLVVLDDLWSDGVWKDGLRVPFQALTAESRVLITTRDQGTARQMKAVYTHH</sequence>
<dbReference type="Gene3D" id="1.20.5.4130">
    <property type="match status" value="1"/>
</dbReference>
<feature type="domain" description="Disease resistance N-terminal" evidence="9">
    <location>
        <begin position="15"/>
        <end position="101"/>
    </location>
</feature>
<comment type="caution">
    <text evidence="10">The sequence shown here is derived from an EMBL/GenBank/DDBJ whole genome shotgun (WGS) entry which is preliminary data.</text>
</comment>
<evidence type="ECO:0000256" key="2">
    <source>
        <dbReference type="ARBA" id="ARBA00022614"/>
    </source>
</evidence>
<dbReference type="FunFam" id="3.40.50.300:FF:001091">
    <property type="entry name" value="Probable disease resistance protein At1g61300"/>
    <property type="match status" value="1"/>
</dbReference>
<feature type="region of interest" description="Disordered" evidence="7">
    <location>
        <begin position="95"/>
        <end position="114"/>
    </location>
</feature>
<keyword evidence="2" id="KW-0433">Leucine-rich repeat</keyword>
<dbReference type="GO" id="GO:0043531">
    <property type="term" value="F:ADP binding"/>
    <property type="evidence" value="ECO:0007669"/>
    <property type="project" value="InterPro"/>
</dbReference>
<evidence type="ECO:0000256" key="7">
    <source>
        <dbReference type="SAM" id="MobiDB-lite"/>
    </source>
</evidence>
<dbReference type="CDD" id="cd14798">
    <property type="entry name" value="RX-CC_like"/>
    <property type="match status" value="1"/>
</dbReference>
<accession>A0AAV9B9H1</accession>
<reference evidence="10" key="1">
    <citation type="journal article" date="2023" name="Nat. Commun.">
        <title>Diploid and tetraploid genomes of Acorus and the evolution of monocots.</title>
        <authorList>
            <person name="Ma L."/>
            <person name="Liu K.W."/>
            <person name="Li Z."/>
            <person name="Hsiao Y.Y."/>
            <person name="Qi Y."/>
            <person name="Fu T."/>
            <person name="Tang G.D."/>
            <person name="Zhang D."/>
            <person name="Sun W.H."/>
            <person name="Liu D.K."/>
            <person name="Li Y."/>
            <person name="Chen G.Z."/>
            <person name="Liu X.D."/>
            <person name="Liao X.Y."/>
            <person name="Jiang Y.T."/>
            <person name="Yu X."/>
            <person name="Hao Y."/>
            <person name="Huang J."/>
            <person name="Zhao X.W."/>
            <person name="Ke S."/>
            <person name="Chen Y.Y."/>
            <person name="Wu W.L."/>
            <person name="Hsu J.L."/>
            <person name="Lin Y.F."/>
            <person name="Huang M.D."/>
            <person name="Li C.Y."/>
            <person name="Huang L."/>
            <person name="Wang Z.W."/>
            <person name="Zhao X."/>
            <person name="Zhong W.Y."/>
            <person name="Peng D.H."/>
            <person name="Ahmad S."/>
            <person name="Lan S."/>
            <person name="Zhang J.S."/>
            <person name="Tsai W.C."/>
            <person name="Van de Peer Y."/>
            <person name="Liu Z.J."/>
        </authorList>
    </citation>
    <scope>NUCLEOTIDE SEQUENCE</scope>
    <source>
        <strain evidence="10">SCP</strain>
    </source>
</reference>
<dbReference type="PANTHER" id="PTHR36766">
    <property type="entry name" value="PLANT BROAD-SPECTRUM MILDEW RESISTANCE PROTEIN RPW8"/>
    <property type="match status" value="1"/>
</dbReference>
<dbReference type="Proteomes" id="UP001179952">
    <property type="component" value="Unassembled WGS sequence"/>
</dbReference>
<name>A0AAV9B9H1_ACOGR</name>
<evidence type="ECO:0000259" key="9">
    <source>
        <dbReference type="Pfam" id="PF18052"/>
    </source>
</evidence>
<feature type="compositionally biased region" description="Low complexity" evidence="7">
    <location>
        <begin position="104"/>
        <end position="113"/>
    </location>
</feature>
<dbReference type="Pfam" id="PF00931">
    <property type="entry name" value="NB-ARC"/>
    <property type="match status" value="1"/>
</dbReference>
<dbReference type="InterPro" id="IPR027417">
    <property type="entry name" value="P-loop_NTPase"/>
</dbReference>
<evidence type="ECO:0000256" key="3">
    <source>
        <dbReference type="ARBA" id="ARBA00022737"/>
    </source>
</evidence>
<dbReference type="AlphaFoldDB" id="A0AAV9B9H1"/>